<evidence type="ECO:0000313" key="2">
    <source>
        <dbReference type="Proteomes" id="UP000772434"/>
    </source>
</evidence>
<name>A0A9P5PBP9_9AGAR</name>
<sequence length="78" mass="8586">MASKRKKLTSKQLNRINTPNGPLANGFNLGLVVRHNDGNYVFVVDVPLINANADKFFGASISKPCTFWLDVRLRPGTA</sequence>
<reference evidence="1" key="1">
    <citation type="submission" date="2020-11" db="EMBL/GenBank/DDBJ databases">
        <authorList>
            <consortium name="DOE Joint Genome Institute"/>
            <person name="Ahrendt S."/>
            <person name="Riley R."/>
            <person name="Andreopoulos W."/>
            <person name="Labutti K."/>
            <person name="Pangilinan J."/>
            <person name="Ruiz-Duenas F.J."/>
            <person name="Barrasa J.M."/>
            <person name="Sanchez-Garcia M."/>
            <person name="Camarero S."/>
            <person name="Miyauchi S."/>
            <person name="Serrano A."/>
            <person name="Linde D."/>
            <person name="Babiker R."/>
            <person name="Drula E."/>
            <person name="Ayuso-Fernandez I."/>
            <person name="Pacheco R."/>
            <person name="Padilla G."/>
            <person name="Ferreira P."/>
            <person name="Barriuso J."/>
            <person name="Kellner H."/>
            <person name="Castanera R."/>
            <person name="Alfaro M."/>
            <person name="Ramirez L."/>
            <person name="Pisabarro A.G."/>
            <person name="Kuo A."/>
            <person name="Tritt A."/>
            <person name="Lipzen A."/>
            <person name="He G."/>
            <person name="Yan M."/>
            <person name="Ng V."/>
            <person name="Cullen D."/>
            <person name="Martin F."/>
            <person name="Rosso M.-N."/>
            <person name="Henrissat B."/>
            <person name="Hibbett D."/>
            <person name="Martinez A.T."/>
            <person name="Grigoriev I.V."/>
        </authorList>
    </citation>
    <scope>NUCLEOTIDE SEQUENCE</scope>
    <source>
        <strain evidence="1">AH 40177</strain>
    </source>
</reference>
<dbReference type="AlphaFoldDB" id="A0A9P5PBP9"/>
<keyword evidence="2" id="KW-1185">Reference proteome</keyword>
<accession>A0A9P5PBP9</accession>
<proteinExistence type="predicted"/>
<dbReference type="Proteomes" id="UP000772434">
    <property type="component" value="Unassembled WGS sequence"/>
</dbReference>
<dbReference type="EMBL" id="JADNRY010000311">
    <property type="protein sequence ID" value="KAF9059315.1"/>
    <property type="molecule type" value="Genomic_DNA"/>
</dbReference>
<protein>
    <submittedName>
        <fullName evidence="1">Uncharacterized protein</fullName>
    </submittedName>
</protein>
<gene>
    <name evidence="1" type="ORF">BDP27DRAFT_1431552</name>
</gene>
<comment type="caution">
    <text evidence="1">The sequence shown here is derived from an EMBL/GenBank/DDBJ whole genome shotgun (WGS) entry which is preliminary data.</text>
</comment>
<organism evidence="1 2">
    <name type="scientific">Rhodocollybia butyracea</name>
    <dbReference type="NCBI Taxonomy" id="206335"/>
    <lineage>
        <taxon>Eukaryota</taxon>
        <taxon>Fungi</taxon>
        <taxon>Dikarya</taxon>
        <taxon>Basidiomycota</taxon>
        <taxon>Agaricomycotina</taxon>
        <taxon>Agaricomycetes</taxon>
        <taxon>Agaricomycetidae</taxon>
        <taxon>Agaricales</taxon>
        <taxon>Marasmiineae</taxon>
        <taxon>Omphalotaceae</taxon>
        <taxon>Rhodocollybia</taxon>
    </lineage>
</organism>
<evidence type="ECO:0000313" key="1">
    <source>
        <dbReference type="EMBL" id="KAF9059315.1"/>
    </source>
</evidence>